<protein>
    <submittedName>
        <fullName evidence="1">Uncharacterized protein</fullName>
    </submittedName>
</protein>
<sequence>MLPQGQQFFLSNKNYGFLFENIF</sequence>
<dbReference type="AlphaFoldDB" id="A0A0A9BMN5"/>
<reference evidence="1" key="1">
    <citation type="submission" date="2014-09" db="EMBL/GenBank/DDBJ databases">
        <authorList>
            <person name="Magalhaes I.L.F."/>
            <person name="Oliveira U."/>
            <person name="Santos F.R."/>
            <person name="Vidigal T.H.D.A."/>
            <person name="Brescovit A.D."/>
            <person name="Santos A.J."/>
        </authorList>
    </citation>
    <scope>NUCLEOTIDE SEQUENCE</scope>
    <source>
        <tissue evidence="1">Shoot tissue taken approximately 20 cm above the soil surface</tissue>
    </source>
</reference>
<proteinExistence type="predicted"/>
<reference evidence="1" key="2">
    <citation type="journal article" date="2015" name="Data Brief">
        <title>Shoot transcriptome of the giant reed, Arundo donax.</title>
        <authorList>
            <person name="Barrero R.A."/>
            <person name="Guerrero F.D."/>
            <person name="Moolhuijzen P."/>
            <person name="Goolsby J.A."/>
            <person name="Tidwell J."/>
            <person name="Bellgard S.E."/>
            <person name="Bellgard M.I."/>
        </authorList>
    </citation>
    <scope>NUCLEOTIDE SEQUENCE</scope>
    <source>
        <tissue evidence="1">Shoot tissue taken approximately 20 cm above the soil surface</tissue>
    </source>
</reference>
<evidence type="ECO:0000313" key="1">
    <source>
        <dbReference type="EMBL" id="JAD65219.1"/>
    </source>
</evidence>
<organism evidence="1">
    <name type="scientific">Arundo donax</name>
    <name type="common">Giant reed</name>
    <name type="synonym">Donax arundinaceus</name>
    <dbReference type="NCBI Taxonomy" id="35708"/>
    <lineage>
        <taxon>Eukaryota</taxon>
        <taxon>Viridiplantae</taxon>
        <taxon>Streptophyta</taxon>
        <taxon>Embryophyta</taxon>
        <taxon>Tracheophyta</taxon>
        <taxon>Spermatophyta</taxon>
        <taxon>Magnoliopsida</taxon>
        <taxon>Liliopsida</taxon>
        <taxon>Poales</taxon>
        <taxon>Poaceae</taxon>
        <taxon>PACMAD clade</taxon>
        <taxon>Arundinoideae</taxon>
        <taxon>Arundineae</taxon>
        <taxon>Arundo</taxon>
    </lineage>
</organism>
<name>A0A0A9BMN5_ARUDO</name>
<accession>A0A0A9BMN5</accession>
<dbReference type="EMBL" id="GBRH01232676">
    <property type="protein sequence ID" value="JAD65219.1"/>
    <property type="molecule type" value="Transcribed_RNA"/>
</dbReference>